<evidence type="ECO:0000313" key="3">
    <source>
        <dbReference type="Proteomes" id="UP000249522"/>
    </source>
</evidence>
<dbReference type="Proteomes" id="UP000249522">
    <property type="component" value="Unassembled WGS sequence"/>
</dbReference>
<dbReference type="AlphaFoldDB" id="A0A2W1LSR1"/>
<gene>
    <name evidence="2" type="ORF">DNH61_18980</name>
</gene>
<organism evidence="2 3">
    <name type="scientific">Paenibacillus sambharensis</name>
    <dbReference type="NCBI Taxonomy" id="1803190"/>
    <lineage>
        <taxon>Bacteria</taxon>
        <taxon>Bacillati</taxon>
        <taxon>Bacillota</taxon>
        <taxon>Bacilli</taxon>
        <taxon>Bacillales</taxon>
        <taxon>Paenibacillaceae</taxon>
        <taxon>Paenibacillus</taxon>
    </lineage>
</organism>
<evidence type="ECO:0000259" key="1">
    <source>
        <dbReference type="Pfam" id="PF14399"/>
    </source>
</evidence>
<name>A0A2W1LSR1_9BACL</name>
<evidence type="ECO:0000313" key="2">
    <source>
        <dbReference type="EMBL" id="PZD94477.1"/>
    </source>
</evidence>
<sequence>MKCWEGNEMDFTLYSETRFNCFHVCVAAALLRKNADTVPLFTQSGYLVTKIDDGVVINPYYKDIDQVIRERTYMNLETGRWNNKEDYKAAILEYLDENQSVIMEADLYYLPFSPYKEQLHANHCIELIGYKNKEFEYCDHYYNCHGMLSLQEMSQVIEYSMGSLLGGQLHTHYLRPRNLHNQTVNVPIALEQVLLDNVKAMLDQDMPSIPGSVRGLPAVSVTQDIIREIGQIGDPALRSKLLKRFADELREVSHTRYHLQRYLVSVGEQRLADAYAAAEQSWMVIANLIFKSYLSDYNSTYEERVLSRLERVLEQETYSITLIQALLGHSPGSSTQL</sequence>
<reference evidence="2 3" key="1">
    <citation type="submission" date="2018-06" db="EMBL/GenBank/DDBJ databases">
        <title>Paenibacillus imtechensis sp. nov.</title>
        <authorList>
            <person name="Pinnaka A.K."/>
            <person name="Singh H."/>
            <person name="Kaur M."/>
        </authorList>
    </citation>
    <scope>NUCLEOTIDE SEQUENCE [LARGE SCALE GENOMIC DNA]</scope>
    <source>
        <strain evidence="2 3">SMB1</strain>
    </source>
</reference>
<feature type="domain" description="Butirosin biosynthesis protein H N-terminal" evidence="1">
    <location>
        <begin position="51"/>
        <end position="134"/>
    </location>
</feature>
<dbReference type="EMBL" id="QKRB01000053">
    <property type="protein sequence ID" value="PZD94477.1"/>
    <property type="molecule type" value="Genomic_DNA"/>
</dbReference>
<dbReference type="Pfam" id="PF14399">
    <property type="entry name" value="BtrH_N"/>
    <property type="match status" value="1"/>
</dbReference>
<keyword evidence="3" id="KW-1185">Reference proteome</keyword>
<accession>A0A2W1LSR1</accession>
<dbReference type="InterPro" id="IPR026935">
    <property type="entry name" value="BtrH_N"/>
</dbReference>
<protein>
    <recommendedName>
        <fullName evidence="1">Butirosin biosynthesis protein H N-terminal domain-containing protein</fullName>
    </recommendedName>
</protein>
<proteinExistence type="predicted"/>
<comment type="caution">
    <text evidence="2">The sequence shown here is derived from an EMBL/GenBank/DDBJ whole genome shotgun (WGS) entry which is preliminary data.</text>
</comment>
<dbReference type="OrthoDB" id="2525930at2"/>